<dbReference type="GO" id="GO:0032196">
    <property type="term" value="P:transposition"/>
    <property type="evidence" value="ECO:0007669"/>
    <property type="project" value="TreeGrafter"/>
</dbReference>
<accession>A0A0S4L7G1</accession>
<sequence length="114" mass="12420">MGYGVAMSTRSYRHMSAEDRETLSVGLAHGHSLRMMASVLGRAPSTISRESARNTTRGHPYRACTAQIRATARAWQPRRPRKTPGSLALAVREDASSRELLARTDCGAPSTHVS</sequence>
<reference evidence="3" key="1">
    <citation type="submission" date="2015-10" db="EMBL/GenBank/DDBJ databases">
        <authorList>
            <person name="Luecker S."/>
            <person name="Luecker S."/>
        </authorList>
    </citation>
    <scope>NUCLEOTIDE SEQUENCE [LARGE SCALE GENOMIC DNA]</scope>
</reference>
<name>A0A0S4L7G1_9BACT</name>
<dbReference type="EMBL" id="CZPZ01000002">
    <property type="protein sequence ID" value="CUS32544.1"/>
    <property type="molecule type" value="Genomic_DNA"/>
</dbReference>
<dbReference type="PANTHER" id="PTHR10948:SF23">
    <property type="entry name" value="TRANSPOSASE INSI FOR INSERTION SEQUENCE ELEMENT IS30A-RELATED"/>
    <property type="match status" value="1"/>
</dbReference>
<dbReference type="GO" id="GO:0005829">
    <property type="term" value="C:cytosol"/>
    <property type="evidence" value="ECO:0007669"/>
    <property type="project" value="TreeGrafter"/>
</dbReference>
<keyword evidence="3" id="KW-1185">Reference proteome</keyword>
<dbReference type="Pfam" id="PF13936">
    <property type="entry name" value="HTH_38"/>
    <property type="match status" value="1"/>
</dbReference>
<dbReference type="STRING" id="1742973.COMA2_100175"/>
<dbReference type="GO" id="GO:0004803">
    <property type="term" value="F:transposase activity"/>
    <property type="evidence" value="ECO:0007669"/>
    <property type="project" value="TreeGrafter"/>
</dbReference>
<proteinExistence type="predicted"/>
<feature type="domain" description="Transposase IS30-like HTH" evidence="1">
    <location>
        <begin position="11"/>
        <end position="54"/>
    </location>
</feature>
<gene>
    <name evidence="2" type="ORF">COMA2_100175</name>
</gene>
<dbReference type="PANTHER" id="PTHR10948">
    <property type="entry name" value="TRANSPOSASE"/>
    <property type="match status" value="1"/>
</dbReference>
<protein>
    <recommendedName>
        <fullName evidence="1">Transposase IS30-like HTH domain-containing protein</fullName>
    </recommendedName>
</protein>
<evidence type="ECO:0000313" key="2">
    <source>
        <dbReference type="EMBL" id="CUS32544.1"/>
    </source>
</evidence>
<dbReference type="InterPro" id="IPR025246">
    <property type="entry name" value="IS30-like_HTH"/>
</dbReference>
<dbReference type="InterPro" id="IPR051917">
    <property type="entry name" value="Transposase-Integrase"/>
</dbReference>
<organism evidence="2 3">
    <name type="scientific">Candidatus Nitrospira nitrificans</name>
    <dbReference type="NCBI Taxonomy" id="1742973"/>
    <lineage>
        <taxon>Bacteria</taxon>
        <taxon>Pseudomonadati</taxon>
        <taxon>Nitrospirota</taxon>
        <taxon>Nitrospiria</taxon>
        <taxon>Nitrospirales</taxon>
        <taxon>Nitrospiraceae</taxon>
        <taxon>Nitrospira</taxon>
    </lineage>
</organism>
<dbReference type="Proteomes" id="UP000198736">
    <property type="component" value="Unassembled WGS sequence"/>
</dbReference>
<evidence type="ECO:0000259" key="1">
    <source>
        <dbReference type="Pfam" id="PF13936"/>
    </source>
</evidence>
<evidence type="ECO:0000313" key="3">
    <source>
        <dbReference type="Proteomes" id="UP000198736"/>
    </source>
</evidence>
<dbReference type="AlphaFoldDB" id="A0A0S4L7G1"/>